<accession>S3C410</accession>
<gene>
    <name evidence="3" type="ORF">F503_01012</name>
</gene>
<protein>
    <submittedName>
        <fullName evidence="3">Nadph dehydrogenase</fullName>
    </submittedName>
</protein>
<dbReference type="InterPro" id="IPR045247">
    <property type="entry name" value="Oye-like"/>
</dbReference>
<organism evidence="3 4">
    <name type="scientific">Ophiostoma piceae (strain UAMH 11346)</name>
    <name type="common">Sap stain fungus</name>
    <dbReference type="NCBI Taxonomy" id="1262450"/>
    <lineage>
        <taxon>Eukaryota</taxon>
        <taxon>Fungi</taxon>
        <taxon>Dikarya</taxon>
        <taxon>Ascomycota</taxon>
        <taxon>Pezizomycotina</taxon>
        <taxon>Sordariomycetes</taxon>
        <taxon>Sordariomycetidae</taxon>
        <taxon>Ophiostomatales</taxon>
        <taxon>Ophiostomataceae</taxon>
        <taxon>Ophiostoma</taxon>
    </lineage>
</organism>
<dbReference type="OrthoDB" id="276546at2759"/>
<keyword evidence="4" id="KW-1185">Reference proteome</keyword>
<dbReference type="GO" id="GO:0010181">
    <property type="term" value="F:FMN binding"/>
    <property type="evidence" value="ECO:0007669"/>
    <property type="project" value="InterPro"/>
</dbReference>
<dbReference type="OMA" id="GKGPVGY"/>
<dbReference type="AlphaFoldDB" id="S3C410"/>
<reference evidence="3 4" key="1">
    <citation type="journal article" date="2013" name="BMC Genomics">
        <title>The genome and transcriptome of the pine saprophyte Ophiostoma piceae, and a comparison with the bark beetle-associated pine pathogen Grosmannia clavigera.</title>
        <authorList>
            <person name="Haridas S."/>
            <person name="Wang Y."/>
            <person name="Lim L."/>
            <person name="Massoumi Alamouti S."/>
            <person name="Jackman S."/>
            <person name="Docking R."/>
            <person name="Robertson G."/>
            <person name="Birol I."/>
            <person name="Bohlmann J."/>
            <person name="Breuil C."/>
        </authorList>
    </citation>
    <scope>NUCLEOTIDE SEQUENCE [LARGE SCALE GENOMIC DNA]</scope>
    <source>
        <strain evidence="3 4">UAMH 11346</strain>
    </source>
</reference>
<evidence type="ECO:0000313" key="3">
    <source>
        <dbReference type="EMBL" id="EPE08229.1"/>
    </source>
</evidence>
<dbReference type="Proteomes" id="UP000016923">
    <property type="component" value="Unassembled WGS sequence"/>
</dbReference>
<evidence type="ECO:0000256" key="1">
    <source>
        <dbReference type="ARBA" id="ARBA00022630"/>
    </source>
</evidence>
<dbReference type="EMBL" id="KE148149">
    <property type="protein sequence ID" value="EPE08229.1"/>
    <property type="molecule type" value="Genomic_DNA"/>
</dbReference>
<feature type="domain" description="NADH:flavin oxidoreductase/NADH oxidase N-terminal" evidence="2">
    <location>
        <begin position="6"/>
        <end position="335"/>
    </location>
</feature>
<proteinExistence type="predicted"/>
<dbReference type="VEuPathDB" id="FungiDB:F503_01012"/>
<dbReference type="PANTHER" id="PTHR22893">
    <property type="entry name" value="NADH OXIDOREDUCTASE-RELATED"/>
    <property type="match status" value="1"/>
</dbReference>
<dbReference type="CDD" id="cd02933">
    <property type="entry name" value="OYE_like_FMN"/>
    <property type="match status" value="1"/>
</dbReference>
<dbReference type="InterPro" id="IPR013785">
    <property type="entry name" value="Aldolase_TIM"/>
</dbReference>
<dbReference type="PANTHER" id="PTHR22893:SF91">
    <property type="entry name" value="NADPH DEHYDROGENASE 2-RELATED"/>
    <property type="match status" value="1"/>
</dbReference>
<dbReference type="InterPro" id="IPR001155">
    <property type="entry name" value="OxRdtase_FMN_N"/>
</dbReference>
<dbReference type="SUPFAM" id="SSF51395">
    <property type="entry name" value="FMN-linked oxidoreductases"/>
    <property type="match status" value="1"/>
</dbReference>
<keyword evidence="1" id="KW-0285">Flavoprotein</keyword>
<dbReference type="Pfam" id="PF00724">
    <property type="entry name" value="Oxidored_FMN"/>
    <property type="match status" value="1"/>
</dbReference>
<dbReference type="eggNOG" id="KOG0134">
    <property type="taxonomic scope" value="Eukaryota"/>
</dbReference>
<dbReference type="Gene3D" id="3.20.20.70">
    <property type="entry name" value="Aldolase class I"/>
    <property type="match status" value="1"/>
</dbReference>
<dbReference type="HOGENOM" id="CLU_012153_0_0_1"/>
<evidence type="ECO:0000259" key="2">
    <source>
        <dbReference type="Pfam" id="PF00724"/>
    </source>
</evidence>
<dbReference type="STRING" id="1262450.S3C410"/>
<name>S3C410_OPHP1</name>
<dbReference type="GO" id="GO:0003959">
    <property type="term" value="F:NADPH dehydrogenase activity"/>
    <property type="evidence" value="ECO:0007669"/>
    <property type="project" value="TreeGrafter"/>
</dbReference>
<sequence>MESSRLFKPLKVGTVTVQHRIAMAPLTRFRATPEHVPTAALAEYYGQRASVPGTLIVTEATFISAALGGYSRVPGLWNDEQVTAWKTVTETVHKKGSFIFAQLWALGRAADPKVLAQIGAQLRSSSDVPLKGTETKPVPLTEEEIEATIAQYAIAAKNAIAAGFDGVEIHGANGYLIDQFTQDVSNKRTDKWGGSIENRSRFAVEVVKAVVAAVGAEHVGIRLSPYSTFQDMRMANPEPQFTDLLTKIDPFKLAYIHVVEARISGIADNDGSDNIDFVYKNVSRPLIIAGGFSAESAKKLVDEDYPEKDIIVAFGRYFISTPDLPYRLKKGIELNPYNRDTFYDWTSVEGYTGQPFSKEFLEEFPETIKSKA</sequence>
<dbReference type="FunFam" id="3.20.20.70:FF:000138">
    <property type="entry name" value="NADPH dehydrogenase 1"/>
    <property type="match status" value="1"/>
</dbReference>
<evidence type="ECO:0000313" key="4">
    <source>
        <dbReference type="Proteomes" id="UP000016923"/>
    </source>
</evidence>